<dbReference type="EC" id="2.7.11.1" evidence="12"/>
<dbReference type="CDD" id="cd14007">
    <property type="entry name" value="STKc_Aurora"/>
    <property type="match status" value="1"/>
</dbReference>
<reference evidence="14" key="2">
    <citation type="submission" date="2023-05" db="EMBL/GenBank/DDBJ databases">
        <authorList>
            <consortium name="Lawrence Berkeley National Laboratory"/>
            <person name="Steindorff A."/>
            <person name="Hensen N."/>
            <person name="Bonometti L."/>
            <person name="Westerberg I."/>
            <person name="Brannstrom I.O."/>
            <person name="Guillou S."/>
            <person name="Cros-Aarteil S."/>
            <person name="Calhoun S."/>
            <person name="Haridas S."/>
            <person name="Kuo A."/>
            <person name="Mondo S."/>
            <person name="Pangilinan J."/>
            <person name="Riley R."/>
            <person name="Labutti K."/>
            <person name="Andreopoulos B."/>
            <person name="Lipzen A."/>
            <person name="Chen C."/>
            <person name="Yanf M."/>
            <person name="Daum C."/>
            <person name="Ng V."/>
            <person name="Clum A."/>
            <person name="Ohm R."/>
            <person name="Martin F."/>
            <person name="Silar P."/>
            <person name="Natvig D."/>
            <person name="Lalanne C."/>
            <person name="Gautier V."/>
            <person name="Ament-Velasquez S.L."/>
            <person name="Kruys A."/>
            <person name="Hutchinson M.I."/>
            <person name="Powell A.J."/>
            <person name="Barry K."/>
            <person name="Miller A.N."/>
            <person name="Grigoriev I.V."/>
            <person name="Debuchy R."/>
            <person name="Gladieux P."/>
            <person name="Thoren M.H."/>
            <person name="Johannesson H."/>
        </authorList>
    </citation>
    <scope>NUCLEOTIDE SEQUENCE</scope>
    <source>
        <strain evidence="14">CBS 508.74</strain>
    </source>
</reference>
<dbReference type="GO" id="GO:0005524">
    <property type="term" value="F:ATP binding"/>
    <property type="evidence" value="ECO:0007669"/>
    <property type="project" value="UniProtKB-UniRule"/>
</dbReference>
<feature type="binding site" evidence="8">
    <location>
        <begin position="96"/>
        <end position="98"/>
    </location>
    <ligand>
        <name>ATP</name>
        <dbReference type="ChEBI" id="CHEBI:30616"/>
    </ligand>
</feature>
<evidence type="ECO:0000256" key="11">
    <source>
        <dbReference type="RuleBase" id="RU000304"/>
    </source>
</evidence>
<evidence type="ECO:0000256" key="9">
    <source>
        <dbReference type="PIRSR" id="PIRSR630616-3"/>
    </source>
</evidence>
<feature type="binding site" evidence="8">
    <location>
        <begin position="145"/>
        <end position="146"/>
    </location>
    <ligand>
        <name>ATP</name>
        <dbReference type="ChEBI" id="CHEBI:30616"/>
    </ligand>
</feature>
<dbReference type="SUPFAM" id="SSF56112">
    <property type="entry name" value="Protein kinase-like (PK-like)"/>
    <property type="match status" value="1"/>
</dbReference>
<dbReference type="InterPro" id="IPR000719">
    <property type="entry name" value="Prot_kinase_dom"/>
</dbReference>
<dbReference type="InterPro" id="IPR017441">
    <property type="entry name" value="Protein_kinase_ATP_BS"/>
</dbReference>
<evidence type="ECO:0000256" key="7">
    <source>
        <dbReference type="PIRSR" id="PIRSR630616-1"/>
    </source>
</evidence>
<keyword evidence="4 8" id="KW-0547">Nucleotide-binding</keyword>
<dbReference type="RefSeq" id="XP_064671366.1">
    <property type="nucleotide sequence ID" value="XM_064818769.1"/>
</dbReference>
<keyword evidence="5 12" id="KW-0418">Kinase</keyword>
<dbReference type="PANTHER" id="PTHR24350">
    <property type="entry name" value="SERINE/THREONINE-PROTEIN KINASE IAL-RELATED"/>
    <property type="match status" value="1"/>
</dbReference>
<proteinExistence type="inferred from homology"/>
<evidence type="ECO:0000313" key="14">
    <source>
        <dbReference type="EMBL" id="KAK4113796.1"/>
    </source>
</evidence>
<evidence type="ECO:0000256" key="8">
    <source>
        <dbReference type="PIRSR" id="PIRSR630616-2"/>
    </source>
</evidence>
<feature type="domain" description="Protein kinase" evidence="13">
    <location>
        <begin position="18"/>
        <end position="270"/>
    </location>
</feature>
<keyword evidence="6 8" id="KW-0067">ATP-binding</keyword>
<dbReference type="PROSITE" id="PS00108">
    <property type="entry name" value="PROTEIN_KINASE_ST"/>
    <property type="match status" value="1"/>
</dbReference>
<dbReference type="FunFam" id="1.10.510.10:FF:000571">
    <property type="entry name" value="Maternal embryonic leucine zipper kinase"/>
    <property type="match status" value="1"/>
</dbReference>
<comment type="caution">
    <text evidence="14">The sequence shown here is derived from an EMBL/GenBank/DDBJ whole genome shotgun (WGS) entry which is preliminary data.</text>
</comment>
<gene>
    <name evidence="14" type="ORF">N656DRAFT_836138</name>
</gene>
<evidence type="ECO:0000256" key="12">
    <source>
        <dbReference type="RuleBase" id="RU367134"/>
    </source>
</evidence>
<dbReference type="SMART" id="SM00220">
    <property type="entry name" value="S_TKc"/>
    <property type="match status" value="1"/>
</dbReference>
<organism evidence="14 15">
    <name type="scientific">Canariomyces notabilis</name>
    <dbReference type="NCBI Taxonomy" id="2074819"/>
    <lineage>
        <taxon>Eukaryota</taxon>
        <taxon>Fungi</taxon>
        <taxon>Dikarya</taxon>
        <taxon>Ascomycota</taxon>
        <taxon>Pezizomycotina</taxon>
        <taxon>Sordariomycetes</taxon>
        <taxon>Sordariomycetidae</taxon>
        <taxon>Sordariales</taxon>
        <taxon>Chaetomiaceae</taxon>
        <taxon>Canariomyces</taxon>
    </lineage>
</organism>
<comment type="similarity">
    <text evidence="12">Belongs to the protein kinase superfamily. Ser/Thr protein kinase family. Aurora subfamily.</text>
</comment>
<comment type="catalytic activity">
    <reaction evidence="12">
        <text>L-seryl-[protein] + ATP = O-phospho-L-seryl-[protein] + ADP + H(+)</text>
        <dbReference type="Rhea" id="RHEA:17989"/>
        <dbReference type="Rhea" id="RHEA-COMP:9863"/>
        <dbReference type="Rhea" id="RHEA-COMP:11604"/>
        <dbReference type="ChEBI" id="CHEBI:15378"/>
        <dbReference type="ChEBI" id="CHEBI:29999"/>
        <dbReference type="ChEBI" id="CHEBI:30616"/>
        <dbReference type="ChEBI" id="CHEBI:83421"/>
        <dbReference type="ChEBI" id="CHEBI:456216"/>
        <dbReference type="EC" id="2.7.11.1"/>
    </reaction>
</comment>
<dbReference type="InterPro" id="IPR011009">
    <property type="entry name" value="Kinase-like_dom_sf"/>
</dbReference>
<keyword evidence="2 11" id="KW-0723">Serine/threonine-protein kinase</keyword>
<dbReference type="InterPro" id="IPR008271">
    <property type="entry name" value="Ser/Thr_kinase_AS"/>
</dbReference>
<evidence type="ECO:0000259" key="13">
    <source>
        <dbReference type="PROSITE" id="PS50011"/>
    </source>
</evidence>
<evidence type="ECO:0000256" key="5">
    <source>
        <dbReference type="ARBA" id="ARBA00022777"/>
    </source>
</evidence>
<dbReference type="PROSITE" id="PS00107">
    <property type="entry name" value="PROTEIN_KINASE_ATP"/>
    <property type="match status" value="1"/>
</dbReference>
<comment type="catalytic activity">
    <reaction evidence="12">
        <text>L-threonyl-[protein] + ATP = O-phospho-L-threonyl-[protein] + ADP + H(+)</text>
        <dbReference type="Rhea" id="RHEA:46608"/>
        <dbReference type="Rhea" id="RHEA-COMP:11060"/>
        <dbReference type="Rhea" id="RHEA-COMP:11605"/>
        <dbReference type="ChEBI" id="CHEBI:15378"/>
        <dbReference type="ChEBI" id="CHEBI:30013"/>
        <dbReference type="ChEBI" id="CHEBI:30616"/>
        <dbReference type="ChEBI" id="CHEBI:61977"/>
        <dbReference type="ChEBI" id="CHEBI:456216"/>
        <dbReference type="EC" id="2.7.11.1"/>
    </reaction>
</comment>
<dbReference type="InterPro" id="IPR030616">
    <property type="entry name" value="Aur-like"/>
</dbReference>
<evidence type="ECO:0000256" key="10">
    <source>
        <dbReference type="PROSITE-ProRule" id="PRU10141"/>
    </source>
</evidence>
<name>A0AAN6YTR4_9PEZI</name>
<evidence type="ECO:0000256" key="2">
    <source>
        <dbReference type="ARBA" id="ARBA00022527"/>
    </source>
</evidence>
<dbReference type="Pfam" id="PF00069">
    <property type="entry name" value="Pkinase"/>
    <property type="match status" value="1"/>
</dbReference>
<dbReference type="Gene3D" id="1.10.510.10">
    <property type="entry name" value="Transferase(Phosphotransferase) domain 1"/>
    <property type="match status" value="1"/>
</dbReference>
<dbReference type="GeneID" id="89942895"/>
<evidence type="ECO:0000256" key="4">
    <source>
        <dbReference type="ARBA" id="ARBA00022741"/>
    </source>
</evidence>
<dbReference type="EMBL" id="MU853338">
    <property type="protein sequence ID" value="KAK4113796.1"/>
    <property type="molecule type" value="Genomic_DNA"/>
</dbReference>
<feature type="cross-link" description="Glycyl lysine isopeptide (Lys-Gly) (interchain with G-Cter in SUMO2)" evidence="9">
    <location>
        <position position="143"/>
    </location>
</feature>
<sequence length="277" mass="31536">MQNTLDAIRGKKLHLSNFKIRHKVGKGSYGTVFAARHRQSGAVCAIKTINKARLRTRGAEDLVKREVDIHSQLRYRGILELYTWFEDSYNYFLVMEYAPGGELLRALRQEGPFCERRAANYSAQIAAALQYLHSKDVIHRDLKLENVLLQANGKLMLADFGLSVSLPPGTQLYDSCGTLDYRAPEALGGQGYSREIDMWALGVMTYEFLTGRLPFYSEDDAVVRERIVKADITPLPTSVSYLAREYVHSLLELDPCWRLSCNEALLDPWILEHCQRC</sequence>
<dbReference type="PROSITE" id="PS50011">
    <property type="entry name" value="PROTEIN_KINASE_DOM"/>
    <property type="match status" value="1"/>
</dbReference>
<dbReference type="AlphaFoldDB" id="A0AAN6YTR4"/>
<evidence type="ECO:0000256" key="3">
    <source>
        <dbReference type="ARBA" id="ARBA00022679"/>
    </source>
</evidence>
<reference evidence="14" key="1">
    <citation type="journal article" date="2023" name="Mol. Phylogenet. Evol.">
        <title>Genome-scale phylogeny and comparative genomics of the fungal order Sordariales.</title>
        <authorList>
            <person name="Hensen N."/>
            <person name="Bonometti L."/>
            <person name="Westerberg I."/>
            <person name="Brannstrom I.O."/>
            <person name="Guillou S."/>
            <person name="Cros-Aarteil S."/>
            <person name="Calhoun S."/>
            <person name="Haridas S."/>
            <person name="Kuo A."/>
            <person name="Mondo S."/>
            <person name="Pangilinan J."/>
            <person name="Riley R."/>
            <person name="LaButti K."/>
            <person name="Andreopoulos B."/>
            <person name="Lipzen A."/>
            <person name="Chen C."/>
            <person name="Yan M."/>
            <person name="Daum C."/>
            <person name="Ng V."/>
            <person name="Clum A."/>
            <person name="Steindorff A."/>
            <person name="Ohm R.A."/>
            <person name="Martin F."/>
            <person name="Silar P."/>
            <person name="Natvig D.O."/>
            <person name="Lalanne C."/>
            <person name="Gautier V."/>
            <person name="Ament-Velasquez S.L."/>
            <person name="Kruys A."/>
            <person name="Hutchinson M.I."/>
            <person name="Powell A.J."/>
            <person name="Barry K."/>
            <person name="Miller A.N."/>
            <person name="Grigoriev I.V."/>
            <person name="Debuchy R."/>
            <person name="Gladieux P."/>
            <person name="Hiltunen Thoren M."/>
            <person name="Johannesson H."/>
        </authorList>
    </citation>
    <scope>NUCLEOTIDE SEQUENCE</scope>
    <source>
        <strain evidence="14">CBS 508.74</strain>
    </source>
</reference>
<protein>
    <recommendedName>
        <fullName evidence="12">Aurora kinase</fullName>
        <ecNumber evidence="12">2.7.11.1</ecNumber>
    </recommendedName>
</protein>
<evidence type="ECO:0000256" key="6">
    <source>
        <dbReference type="ARBA" id="ARBA00022840"/>
    </source>
</evidence>
<dbReference type="FunFam" id="3.30.200.20:FF:000042">
    <property type="entry name" value="Aurora kinase A"/>
    <property type="match status" value="1"/>
</dbReference>
<dbReference type="GO" id="GO:0004674">
    <property type="term" value="F:protein serine/threonine kinase activity"/>
    <property type="evidence" value="ECO:0007669"/>
    <property type="project" value="UniProtKB-KW"/>
</dbReference>
<keyword evidence="15" id="KW-1185">Reference proteome</keyword>
<evidence type="ECO:0000256" key="1">
    <source>
        <dbReference type="ARBA" id="ARBA00011138"/>
    </source>
</evidence>
<accession>A0AAN6YTR4</accession>
<feature type="binding site" evidence="8 10">
    <location>
        <position position="47"/>
    </location>
    <ligand>
        <name>ATP</name>
        <dbReference type="ChEBI" id="CHEBI:30616"/>
    </ligand>
</feature>
<evidence type="ECO:0000313" key="15">
    <source>
        <dbReference type="Proteomes" id="UP001302812"/>
    </source>
</evidence>
<comment type="subunit">
    <text evidence="1">Homodimer. Forms a ternary complex with ATG13 and ATG17.</text>
</comment>
<dbReference type="Proteomes" id="UP001302812">
    <property type="component" value="Unassembled WGS sequence"/>
</dbReference>
<feature type="binding site" evidence="8">
    <location>
        <position position="159"/>
    </location>
    <ligand>
        <name>ATP</name>
        <dbReference type="ChEBI" id="CHEBI:30616"/>
    </ligand>
</feature>
<keyword evidence="3 12" id="KW-0808">Transferase</keyword>
<feature type="active site" description="Proton acceptor" evidence="7">
    <location>
        <position position="141"/>
    </location>
</feature>